<proteinExistence type="predicted"/>
<dbReference type="RefSeq" id="WP_138932046.1">
    <property type="nucleotide sequence ID" value="NZ_SWMU01000003.1"/>
</dbReference>
<dbReference type="Gene3D" id="3.40.50.1820">
    <property type="entry name" value="alpha/beta hydrolase"/>
    <property type="match status" value="1"/>
</dbReference>
<keyword evidence="1" id="KW-0812">Transmembrane</keyword>
<accession>A0A4U5TQC3</accession>
<gene>
    <name evidence="2" type="ORF">FCN74_07825</name>
</gene>
<evidence type="ECO:0000256" key="1">
    <source>
        <dbReference type="SAM" id="Phobius"/>
    </source>
</evidence>
<name>A0A4U5TQC3_9FLAO</name>
<dbReference type="EMBL" id="SWMU01000003">
    <property type="protein sequence ID" value="TKS55931.1"/>
    <property type="molecule type" value="Genomic_DNA"/>
</dbReference>
<dbReference type="PANTHER" id="PTHR48098:SF6">
    <property type="entry name" value="FERRI-BACILLIBACTIN ESTERASE BESA"/>
    <property type="match status" value="1"/>
</dbReference>
<dbReference type="SUPFAM" id="SSF53474">
    <property type="entry name" value="alpha/beta-Hydrolases"/>
    <property type="match status" value="1"/>
</dbReference>
<dbReference type="InterPro" id="IPR000801">
    <property type="entry name" value="Esterase-like"/>
</dbReference>
<keyword evidence="1" id="KW-1133">Transmembrane helix</keyword>
<organism evidence="2 3">
    <name type="scientific">Mesohalobacter halotolerans</name>
    <dbReference type="NCBI Taxonomy" id="1883405"/>
    <lineage>
        <taxon>Bacteria</taxon>
        <taxon>Pseudomonadati</taxon>
        <taxon>Bacteroidota</taxon>
        <taxon>Flavobacteriia</taxon>
        <taxon>Flavobacteriales</taxon>
        <taxon>Flavobacteriaceae</taxon>
        <taxon>Mesohalobacter</taxon>
    </lineage>
</organism>
<dbReference type="InterPro" id="IPR050583">
    <property type="entry name" value="Mycobacterial_A85_antigen"/>
</dbReference>
<sequence length="336" mass="39363">MENIDNNYLIRTFTVLIISMGLIACKNNQSERKPINDPNRIVVEYPFKKVDSVQLSSGSLLRINNFDSKYVSPRNIDVWLPENYSENEDYQVLLMHDGQMLFDSTTTWNKQEWGVDETLSQLIKTDSIIPTIVVSTWNVFEDRHSDYFPQKPFDNLEDETKKNLIDYNQSNSDRLFKKLPQSDDYLKFLIQEVIPLVKNHFSILDQPQSITVAGSSMGGLISFYALCEYPDIFGQAICMSTHWPGAMSYEENPFPQTFFNYLDDKLPQLNNHKFYFDFGTETLDELYPQYEDEVNQLFAKHNFNSSNFKNLKYEGDAHDEKSWRQRLHIPLKFALK</sequence>
<evidence type="ECO:0000313" key="2">
    <source>
        <dbReference type="EMBL" id="TKS55931.1"/>
    </source>
</evidence>
<dbReference type="InterPro" id="IPR029058">
    <property type="entry name" value="AB_hydrolase_fold"/>
</dbReference>
<dbReference type="PANTHER" id="PTHR48098">
    <property type="entry name" value="ENTEROCHELIN ESTERASE-RELATED"/>
    <property type="match status" value="1"/>
</dbReference>
<keyword evidence="1" id="KW-0472">Membrane</keyword>
<protein>
    <submittedName>
        <fullName evidence="2">Esterase</fullName>
    </submittedName>
</protein>
<keyword evidence="3" id="KW-1185">Reference proteome</keyword>
<dbReference type="Proteomes" id="UP000306552">
    <property type="component" value="Unassembled WGS sequence"/>
</dbReference>
<feature type="transmembrane region" description="Helical" evidence="1">
    <location>
        <begin position="6"/>
        <end position="25"/>
    </location>
</feature>
<comment type="caution">
    <text evidence="2">The sequence shown here is derived from an EMBL/GenBank/DDBJ whole genome shotgun (WGS) entry which is preliminary data.</text>
</comment>
<dbReference type="OrthoDB" id="9784036at2"/>
<dbReference type="AlphaFoldDB" id="A0A4U5TQC3"/>
<evidence type="ECO:0000313" key="3">
    <source>
        <dbReference type="Proteomes" id="UP000306552"/>
    </source>
</evidence>
<dbReference type="Pfam" id="PF00756">
    <property type="entry name" value="Esterase"/>
    <property type="match status" value="1"/>
</dbReference>
<reference evidence="2 3" key="1">
    <citation type="submission" date="2019-04" db="EMBL/GenBank/DDBJ databases">
        <title>Psychroflexus halotolerans sp. nov., isolated from a marine solar saltern.</title>
        <authorList>
            <person name="Feng X."/>
        </authorList>
    </citation>
    <scope>NUCLEOTIDE SEQUENCE [LARGE SCALE GENOMIC DNA]</scope>
    <source>
        <strain evidence="2 3">WDS2C27</strain>
    </source>
</reference>